<comment type="caution">
    <text evidence="3">The sequence shown here is derived from an EMBL/GenBank/DDBJ whole genome shotgun (WGS) entry which is preliminary data.</text>
</comment>
<evidence type="ECO:0000256" key="2">
    <source>
        <dbReference type="SAM" id="SignalP"/>
    </source>
</evidence>
<dbReference type="Proteomes" id="UP000248012">
    <property type="component" value="Unassembled WGS sequence"/>
</dbReference>
<dbReference type="EMBL" id="QFVT01000006">
    <property type="protein sequence ID" value="PYC47360.1"/>
    <property type="molecule type" value="Genomic_DNA"/>
</dbReference>
<gene>
    <name evidence="3" type="ORF">DI396_10345</name>
</gene>
<name>A0A2V4NC98_9RHOB</name>
<dbReference type="AlphaFoldDB" id="A0A2V4NC98"/>
<feature type="region of interest" description="Disordered" evidence="1">
    <location>
        <begin position="239"/>
        <end position="280"/>
    </location>
</feature>
<dbReference type="RefSeq" id="WP_110796144.1">
    <property type="nucleotide sequence ID" value="NZ_KZ826485.1"/>
</dbReference>
<sequence length="802" mass="87027">MIRVALFIASLLFAGASPAAAQRVDVLGGEHADFTRLVFYLPDATEWRLEKMGDSRLLSFAREGLSFDTTKAFDKIPRNRLKALRPIAGESALRLDLACECAIEGYYVGQRYLVLDISGDGAENETDTTPIPTVAAAAAVTPNTKPREQSRVSFGVFPVATDNSQVPFHLGFGISMGEVEEPVVPLQPEPASTENAADRFATLRDEDLGRLQRVQEAQDRLVEQISRAATQGLLVPRKTTTHAPRTHRAENDAPYTKTTSDDGQNPHDALMSPEEAAQEAMSHINLKAETSIDRDLLRMIGELPQSQDGQRCLDGDEIAVGQWGDPDVSFGTAIGKARAQLLGEFDKPNPDAARNLVRLYLHYGFGAEALIASKMLDPHAKETDVLRALAQIMERGFAPNEGLLHSQMQCDSPVALWAILAHKTLPYAAHPDVAAALRNFSSLPLHLRAHIGPMLSERFLSAGMKDEAEQVLRLLDRGIDVPDAKAHMAKADLELAKGEIEPAAKTLDTVVTSNTEDSPEALVKLIDTKLARHEQISPEMADLAGAYAFEQRETPLGDELLRVNTLALADAGKFHEAFKQLQQFKSGAAPAAYRAVRSQAVGILTEKAADMIFLEIAIAQQFDHIEEISPDVGNRAAERLISLGFAAPADRFLEPSADGPDGRARRLLRARAALLDMRPLRAEADVIGLGGPDAEEIRAEARAMTGDHEAATRAFQSIEDTEKAKRQAWLAGAWGNVQDADDGPMAEAAALMVSAQTPEEDTARADQGVLARNRALLEQSAEARALLDGLLTDLRVDPLKAE</sequence>
<reference evidence="3 4" key="1">
    <citation type="submission" date="2018-05" db="EMBL/GenBank/DDBJ databases">
        <title>Oceanovita maritima gen. nov., sp. nov., a marine bacterium in the family Rhodobacteraceae isolated from surface seawater of Lundu port Xiamen, China.</title>
        <authorList>
            <person name="Hetharua B.H."/>
            <person name="Min D."/>
            <person name="Liao H."/>
            <person name="Tian Y."/>
        </authorList>
    </citation>
    <scope>NUCLEOTIDE SEQUENCE [LARGE SCALE GENOMIC DNA]</scope>
    <source>
        <strain evidence="3 4">FSX-11</strain>
    </source>
</reference>
<accession>A0A2V4NC98</accession>
<proteinExistence type="predicted"/>
<evidence type="ECO:0000313" key="3">
    <source>
        <dbReference type="EMBL" id="PYC47360.1"/>
    </source>
</evidence>
<keyword evidence="2" id="KW-0732">Signal</keyword>
<evidence type="ECO:0000313" key="4">
    <source>
        <dbReference type="Proteomes" id="UP000248012"/>
    </source>
</evidence>
<keyword evidence="4" id="KW-1185">Reference proteome</keyword>
<organism evidence="3 4">
    <name type="scientific">Litorivita pollutaquae</name>
    <dbReference type="NCBI Taxonomy" id="2200892"/>
    <lineage>
        <taxon>Bacteria</taxon>
        <taxon>Pseudomonadati</taxon>
        <taxon>Pseudomonadota</taxon>
        <taxon>Alphaproteobacteria</taxon>
        <taxon>Rhodobacterales</taxon>
        <taxon>Paracoccaceae</taxon>
        <taxon>Litorivita</taxon>
    </lineage>
</organism>
<evidence type="ECO:0000256" key="1">
    <source>
        <dbReference type="SAM" id="MobiDB-lite"/>
    </source>
</evidence>
<feature type="signal peptide" evidence="2">
    <location>
        <begin position="1"/>
        <end position="21"/>
    </location>
</feature>
<dbReference type="OrthoDB" id="7847197at2"/>
<protein>
    <recommendedName>
        <fullName evidence="5">Tetratricopeptide repeat-containing protein</fullName>
    </recommendedName>
</protein>
<evidence type="ECO:0008006" key="5">
    <source>
        <dbReference type="Google" id="ProtNLM"/>
    </source>
</evidence>
<feature type="chain" id="PRO_5015868715" description="Tetratricopeptide repeat-containing protein" evidence="2">
    <location>
        <begin position="22"/>
        <end position="802"/>
    </location>
</feature>